<comment type="caution">
    <text evidence="1">The sequence shown here is derived from an EMBL/GenBank/DDBJ whole genome shotgun (WGS) entry which is preliminary data.</text>
</comment>
<evidence type="ECO:0000313" key="2">
    <source>
        <dbReference type="Proteomes" id="UP000262969"/>
    </source>
</evidence>
<name>A0A3D2X7N0_9FIRM</name>
<dbReference type="EMBL" id="DPVV01000410">
    <property type="protein sequence ID" value="HCL03150.1"/>
    <property type="molecule type" value="Genomic_DNA"/>
</dbReference>
<reference evidence="1 2" key="1">
    <citation type="journal article" date="2018" name="Nat. Biotechnol.">
        <title>A standardized bacterial taxonomy based on genome phylogeny substantially revises the tree of life.</title>
        <authorList>
            <person name="Parks D.H."/>
            <person name="Chuvochina M."/>
            <person name="Waite D.W."/>
            <person name="Rinke C."/>
            <person name="Skarshewski A."/>
            <person name="Chaumeil P.A."/>
            <person name="Hugenholtz P."/>
        </authorList>
    </citation>
    <scope>NUCLEOTIDE SEQUENCE [LARGE SCALE GENOMIC DNA]</scope>
    <source>
        <strain evidence="1">UBA11728</strain>
    </source>
</reference>
<protein>
    <submittedName>
        <fullName evidence="1">Uncharacterized protein</fullName>
    </submittedName>
</protein>
<dbReference type="AlphaFoldDB" id="A0A3D2X7N0"/>
<organism evidence="1 2">
    <name type="scientific">Lachnoclostridium phytofermentans</name>
    <dbReference type="NCBI Taxonomy" id="66219"/>
    <lineage>
        <taxon>Bacteria</taxon>
        <taxon>Bacillati</taxon>
        <taxon>Bacillota</taxon>
        <taxon>Clostridia</taxon>
        <taxon>Lachnospirales</taxon>
        <taxon>Lachnospiraceae</taxon>
    </lineage>
</organism>
<gene>
    <name evidence="1" type="ORF">DHW61_12215</name>
</gene>
<evidence type="ECO:0000313" key="1">
    <source>
        <dbReference type="EMBL" id="HCL03150.1"/>
    </source>
</evidence>
<proteinExistence type="predicted"/>
<accession>A0A3D2X7N0</accession>
<feature type="non-terminal residue" evidence="1">
    <location>
        <position position="1"/>
    </location>
</feature>
<dbReference type="Proteomes" id="UP000262969">
    <property type="component" value="Unassembled WGS sequence"/>
</dbReference>
<sequence length="123" mass="14209">IYLHKPRTGFSVHFDNDRYSRSYYPGAEVPHQEQLIFDGIRVIHNEEAHMMEIGTPVDIIHMTNSSLRNSTILFHGNNALEDYEETKINICNSIFNGLKQSELIVNTVENKKLDIQFTGNIEM</sequence>